<dbReference type="EMBL" id="LFVU01000028">
    <property type="protein sequence ID" value="KMT21114.1"/>
    <property type="molecule type" value="Genomic_DNA"/>
</dbReference>
<evidence type="ECO:0000256" key="1">
    <source>
        <dbReference type="SAM" id="SignalP"/>
    </source>
</evidence>
<keyword evidence="3" id="KW-1185">Reference proteome</keyword>
<feature type="signal peptide" evidence="1">
    <location>
        <begin position="1"/>
        <end position="18"/>
    </location>
</feature>
<dbReference type="PATRIC" id="fig|1121307.3.peg.713"/>
<reference evidence="2 3" key="1">
    <citation type="submission" date="2015-06" db="EMBL/GenBank/DDBJ databases">
        <title>Draft genome sequence of the purine-degrading Clostridium cylindrosporum HC-1 (DSM 605).</title>
        <authorList>
            <person name="Poehlein A."/>
            <person name="Schiel-Bengelsdorf B."/>
            <person name="Bengelsdorf F."/>
            <person name="Daniel R."/>
            <person name="Duerre P."/>
        </authorList>
    </citation>
    <scope>NUCLEOTIDE SEQUENCE [LARGE SCALE GENOMIC DNA]</scope>
    <source>
        <strain evidence="2 3">DSM 605</strain>
    </source>
</reference>
<feature type="chain" id="PRO_5038530248" description="Outer membrane lipoprotein-sorting protein" evidence="1">
    <location>
        <begin position="19"/>
        <end position="208"/>
    </location>
</feature>
<evidence type="ECO:0008006" key="4">
    <source>
        <dbReference type="Google" id="ProtNLM"/>
    </source>
</evidence>
<dbReference type="STRING" id="1121307.CLCY_1c03480"/>
<protein>
    <recommendedName>
        <fullName evidence="4">Outer membrane lipoprotein-sorting protein</fullName>
    </recommendedName>
</protein>
<gene>
    <name evidence="2" type="ORF">CLCY_1c03480</name>
</gene>
<dbReference type="RefSeq" id="WP_048571497.1">
    <property type="nucleotide sequence ID" value="NZ_LFVU01000028.1"/>
</dbReference>
<dbReference type="Gene3D" id="2.50.20.10">
    <property type="entry name" value="Lipoprotein localisation LolA/LolB/LppX"/>
    <property type="match status" value="1"/>
</dbReference>
<sequence length="208" mass="24021">MKALKIISSMAMVLFLVACGDKGECYNSHKKLMEMKSYTADATITVHGNKSSSIYKVKQTVEDPNNVKIETIEPKELKGKTVVYSENKWKVYHPLIKEVVEFDALRDIDEIIYMGIIQKKFIMSEDIKEKLTEKDGERCIEFKAKLPNSNEHRNYAKLYITEKDATPTILEIYNEDNKVTVEVKYTNFKYNPSIDKGAFKLEKLSSNR</sequence>
<dbReference type="Proteomes" id="UP000036756">
    <property type="component" value="Unassembled WGS sequence"/>
</dbReference>
<organism evidence="2 3">
    <name type="scientific">Clostridium cylindrosporum DSM 605</name>
    <dbReference type="NCBI Taxonomy" id="1121307"/>
    <lineage>
        <taxon>Bacteria</taxon>
        <taxon>Bacillati</taxon>
        <taxon>Bacillota</taxon>
        <taxon>Clostridia</taxon>
        <taxon>Eubacteriales</taxon>
        <taxon>Clostridiaceae</taxon>
        <taxon>Clostridium</taxon>
    </lineage>
</organism>
<comment type="caution">
    <text evidence="2">The sequence shown here is derived from an EMBL/GenBank/DDBJ whole genome shotgun (WGS) entry which is preliminary data.</text>
</comment>
<proteinExistence type="predicted"/>
<name>A0A0J8D9X6_CLOCY</name>
<dbReference type="OrthoDB" id="2047841at2"/>
<evidence type="ECO:0000313" key="3">
    <source>
        <dbReference type="Proteomes" id="UP000036756"/>
    </source>
</evidence>
<accession>A0A0J8D9X6</accession>
<dbReference type="PROSITE" id="PS51257">
    <property type="entry name" value="PROKAR_LIPOPROTEIN"/>
    <property type="match status" value="1"/>
</dbReference>
<evidence type="ECO:0000313" key="2">
    <source>
        <dbReference type="EMBL" id="KMT21114.1"/>
    </source>
</evidence>
<dbReference type="AlphaFoldDB" id="A0A0J8D9X6"/>
<keyword evidence="1" id="KW-0732">Signal</keyword>